<evidence type="ECO:0000259" key="7">
    <source>
        <dbReference type="PROSITE" id="PS50022"/>
    </source>
</evidence>
<evidence type="ECO:0000256" key="1">
    <source>
        <dbReference type="ARBA" id="ARBA00004141"/>
    </source>
</evidence>
<dbReference type="PRINTS" id="PR01463">
    <property type="entry name" value="EAGCHANLFMLY"/>
</dbReference>
<dbReference type="EMBL" id="CAUYUJ010001359">
    <property type="protein sequence ID" value="CAK0795523.1"/>
    <property type="molecule type" value="Genomic_DNA"/>
</dbReference>
<organism evidence="8 9">
    <name type="scientific">Prorocentrum cordatum</name>
    <dbReference type="NCBI Taxonomy" id="2364126"/>
    <lineage>
        <taxon>Eukaryota</taxon>
        <taxon>Sar</taxon>
        <taxon>Alveolata</taxon>
        <taxon>Dinophyceae</taxon>
        <taxon>Prorocentrales</taxon>
        <taxon>Prorocentraceae</taxon>
        <taxon>Prorocentrum</taxon>
    </lineage>
</organism>
<dbReference type="InterPro" id="IPR000421">
    <property type="entry name" value="FA58C"/>
</dbReference>
<dbReference type="InterPro" id="IPR005821">
    <property type="entry name" value="Ion_trans_dom"/>
</dbReference>
<evidence type="ECO:0000256" key="3">
    <source>
        <dbReference type="ARBA" id="ARBA00022989"/>
    </source>
</evidence>
<feature type="transmembrane region" description="Helical" evidence="6">
    <location>
        <begin position="84"/>
        <end position="102"/>
    </location>
</feature>
<evidence type="ECO:0000256" key="6">
    <source>
        <dbReference type="SAM" id="Phobius"/>
    </source>
</evidence>
<keyword evidence="9" id="KW-1185">Reference proteome</keyword>
<proteinExistence type="predicted"/>
<accession>A0ABN9PUY0</accession>
<evidence type="ECO:0000256" key="2">
    <source>
        <dbReference type="ARBA" id="ARBA00022692"/>
    </source>
</evidence>
<dbReference type="Gene3D" id="1.10.287.70">
    <property type="match status" value="1"/>
</dbReference>
<feature type="transmembrane region" description="Helical" evidence="6">
    <location>
        <begin position="262"/>
        <end position="282"/>
    </location>
</feature>
<dbReference type="Proteomes" id="UP001189429">
    <property type="component" value="Unassembled WGS sequence"/>
</dbReference>
<dbReference type="SUPFAM" id="SSF81324">
    <property type="entry name" value="Voltage-gated potassium channels"/>
    <property type="match status" value="1"/>
</dbReference>
<evidence type="ECO:0000313" key="8">
    <source>
        <dbReference type="EMBL" id="CAK0795523.1"/>
    </source>
</evidence>
<feature type="region of interest" description="Disordered" evidence="5">
    <location>
        <begin position="770"/>
        <end position="815"/>
    </location>
</feature>
<feature type="domain" description="F5/8 type C" evidence="7">
    <location>
        <begin position="512"/>
        <end position="668"/>
    </location>
</feature>
<dbReference type="InterPro" id="IPR003938">
    <property type="entry name" value="K_chnl_volt-dep_EAG/ELK/ERG"/>
</dbReference>
<feature type="transmembrane region" description="Helical" evidence="6">
    <location>
        <begin position="208"/>
        <end position="229"/>
    </location>
</feature>
<dbReference type="PANTHER" id="PTHR10217">
    <property type="entry name" value="VOLTAGE AND LIGAND GATED POTASSIUM CHANNEL"/>
    <property type="match status" value="1"/>
</dbReference>
<dbReference type="SUPFAM" id="SSF49785">
    <property type="entry name" value="Galactose-binding domain-like"/>
    <property type="match status" value="1"/>
</dbReference>
<keyword evidence="2 6" id="KW-0812">Transmembrane</keyword>
<feature type="transmembrane region" description="Helical" evidence="6">
    <location>
        <begin position="289"/>
        <end position="307"/>
    </location>
</feature>
<dbReference type="Pfam" id="PF00520">
    <property type="entry name" value="Ion_trans"/>
    <property type="match status" value="1"/>
</dbReference>
<feature type="compositionally biased region" description="Low complexity" evidence="5">
    <location>
        <begin position="783"/>
        <end position="793"/>
    </location>
</feature>
<evidence type="ECO:0000256" key="5">
    <source>
        <dbReference type="SAM" id="MobiDB-lite"/>
    </source>
</evidence>
<evidence type="ECO:0000256" key="4">
    <source>
        <dbReference type="ARBA" id="ARBA00023136"/>
    </source>
</evidence>
<dbReference type="PANTHER" id="PTHR10217:SF435">
    <property type="entry name" value="POTASSIUM VOLTAGE-GATED CHANNEL PROTEIN EAG"/>
    <property type="match status" value="1"/>
</dbReference>
<comment type="subcellular location">
    <subcellularLocation>
        <location evidence="1">Membrane</location>
        <topology evidence="1">Multi-pass membrane protein</topology>
    </subcellularLocation>
</comment>
<reference evidence="8" key="1">
    <citation type="submission" date="2023-10" db="EMBL/GenBank/DDBJ databases">
        <authorList>
            <person name="Chen Y."/>
            <person name="Shah S."/>
            <person name="Dougan E. K."/>
            <person name="Thang M."/>
            <person name="Chan C."/>
        </authorList>
    </citation>
    <scope>NUCLEOTIDE SEQUENCE [LARGE SCALE GENOMIC DNA]</scope>
</reference>
<name>A0ABN9PUY0_9DINO</name>
<dbReference type="InterPro" id="IPR008979">
    <property type="entry name" value="Galactose-bd-like_sf"/>
</dbReference>
<dbReference type="InterPro" id="IPR018490">
    <property type="entry name" value="cNMP-bd_dom_sf"/>
</dbReference>
<dbReference type="InterPro" id="IPR014710">
    <property type="entry name" value="RmlC-like_jellyroll"/>
</dbReference>
<evidence type="ECO:0000313" key="9">
    <source>
        <dbReference type="Proteomes" id="UP001189429"/>
    </source>
</evidence>
<dbReference type="Pfam" id="PF00754">
    <property type="entry name" value="F5_F8_type_C"/>
    <property type="match status" value="1"/>
</dbReference>
<dbReference type="Gene3D" id="2.60.120.10">
    <property type="entry name" value="Jelly Rolls"/>
    <property type="match status" value="1"/>
</dbReference>
<keyword evidence="4 6" id="KW-0472">Membrane</keyword>
<dbReference type="InterPro" id="IPR050818">
    <property type="entry name" value="KCNH_animal-type"/>
</dbReference>
<keyword evidence="3 6" id="KW-1133">Transmembrane helix</keyword>
<dbReference type="SUPFAM" id="SSF51206">
    <property type="entry name" value="cAMP-binding domain-like"/>
    <property type="match status" value="1"/>
</dbReference>
<sequence length="863" mass="96082">MPGMPNQISQIDSEEQEQFDRLAFISPLIMTESNWFRKVWECVLLLQLLYIGIVFPYKITFIEFRLHAPGDCELSARSTREESFDVFITIFFWIDLFLNFVLTYRGKDNVEIVAPSRIARHYLRGYFGINLLACLPNEVFTPLIEAMDIDPGGCSFEGTTNSAVRLARLQRVTRLARLARLLRIVKILSFLQKSAVIQLLKVLRSLRLLNWITCLGWVVHLLACGWYLVAALHENHLETWPNRRSVSIDESTLFSASSPVQWVHSMYFILTVFTTVGFGDMYPVTVGEILYVVFVMMIGAVVHSIIISEVINLVSEVDEDTRWKRNKMSLLEAYSSHTQLDRDTVSRLTSWVDALPSGRSTFDPEDMRRLLTSGVMPRSLIGDLPDRLFDGQLARNKFMTTCAISCTGGIMPPRFPLLMSTVLCQRPYKAGELVYELHDHAFNLFLVMSGTFAYVCEVTGAGAVDAAKEPEHFVESNSAFKAGGKGSGIKLPGMAWTPSEKHSAESIAGTHATASRSGLEYHQAADGGRLAVINPWENMRSYSSPCARGSVYSALGQSRGAWTPDSSKAREWLQINLGSVKGACGVVVQGHPKRDEWVTRLKVYASYGGVEGWQEVPLVQAVPGPATHHDDKVEFQFREPVATQFIRIEPQECYGRASLRAAVHVLQQRLHPYKVIGKNAYFGEDIITGSIRTATVRCEKDGHVMLLHKQDLGTSGDAQGARLLAEFPQFRRVLRAECLRLQARRKHRLQHVRTGHQYESYAASALQEAWRARERQRSGGGPAEAQPPAATPGERGRGAPQKGPAAAKCLEGGGGDHKARQLVADIEALRADVERNFGAVNATLERLERLVVALPQQGGAPSV</sequence>
<dbReference type="Gene3D" id="2.60.120.260">
    <property type="entry name" value="Galactose-binding domain-like"/>
    <property type="match status" value="1"/>
</dbReference>
<feature type="transmembrane region" description="Helical" evidence="6">
    <location>
        <begin position="39"/>
        <end position="57"/>
    </location>
</feature>
<comment type="caution">
    <text evidence="8">The sequence shown here is derived from an EMBL/GenBank/DDBJ whole genome shotgun (WGS) entry which is preliminary data.</text>
</comment>
<gene>
    <name evidence="8" type="ORF">PCOR1329_LOCUS5181</name>
</gene>
<protein>
    <recommendedName>
        <fullName evidence="7">F5/8 type C domain-containing protein</fullName>
    </recommendedName>
</protein>
<dbReference type="PROSITE" id="PS50022">
    <property type="entry name" value="FA58C_3"/>
    <property type="match status" value="1"/>
</dbReference>